<keyword evidence="1" id="KW-0812">Transmembrane</keyword>
<keyword evidence="1" id="KW-0472">Membrane</keyword>
<evidence type="ECO:0000256" key="1">
    <source>
        <dbReference type="SAM" id="Phobius"/>
    </source>
</evidence>
<comment type="caution">
    <text evidence="2">The sequence shown here is derived from an EMBL/GenBank/DDBJ whole genome shotgun (WGS) entry which is preliminary data.</text>
</comment>
<dbReference type="AlphaFoldDB" id="C0EP71"/>
<feature type="transmembrane region" description="Helical" evidence="1">
    <location>
        <begin position="52"/>
        <end position="74"/>
    </location>
</feature>
<organism evidence="2 3">
    <name type="scientific">Neisseria flavescens NRL30031/H210</name>
    <dbReference type="NCBI Taxonomy" id="546264"/>
    <lineage>
        <taxon>Bacteria</taxon>
        <taxon>Pseudomonadati</taxon>
        <taxon>Pseudomonadota</taxon>
        <taxon>Betaproteobacteria</taxon>
        <taxon>Neisseriales</taxon>
        <taxon>Neisseriaceae</taxon>
        <taxon>Neisseria</taxon>
    </lineage>
</organism>
<keyword evidence="3" id="KW-1185">Reference proteome</keyword>
<dbReference type="Proteomes" id="UP000004457">
    <property type="component" value="Unassembled WGS sequence"/>
</dbReference>
<keyword evidence="1" id="KW-1133">Transmembrane helix</keyword>
<sequence length="75" mass="8214">MQQKPKLIPPLMAGGVRFWRLAGFLLRFWTKIIIHAHHVVVLTDSGLPMAAAQVVVAVFGFVTSASQMAAVRLIC</sequence>
<proteinExistence type="predicted"/>
<evidence type="ECO:0000313" key="3">
    <source>
        <dbReference type="Proteomes" id="UP000004457"/>
    </source>
</evidence>
<evidence type="ECO:0000313" key="2">
    <source>
        <dbReference type="EMBL" id="EEG33195.1"/>
    </source>
</evidence>
<accession>C0EP71</accession>
<gene>
    <name evidence="2" type="ORF">NEIFLAOT_01761</name>
</gene>
<protein>
    <submittedName>
        <fullName evidence="2">Uncharacterized protein</fullName>
    </submittedName>
</protein>
<dbReference type="EMBL" id="ACEN01000080">
    <property type="protein sequence ID" value="EEG33195.1"/>
    <property type="molecule type" value="Genomic_DNA"/>
</dbReference>
<reference evidence="2 3" key="1">
    <citation type="submission" date="2009-01" db="EMBL/GenBank/DDBJ databases">
        <authorList>
            <person name="Fulton L."/>
            <person name="Clifton S."/>
            <person name="Chinwalla A.T."/>
            <person name="Mitreva M."/>
            <person name="Sodergren E."/>
            <person name="Weinstock G."/>
            <person name="Clifton S."/>
            <person name="Dooling D.J."/>
            <person name="Fulton B."/>
            <person name="Minx P."/>
            <person name="Pepin K.H."/>
            <person name="Johnson M."/>
            <person name="Bhonagiri V."/>
            <person name="Nash W.E."/>
            <person name="Mardis E.R."/>
            <person name="Wilson R.K."/>
        </authorList>
    </citation>
    <scope>NUCLEOTIDE SEQUENCE [LARGE SCALE GENOMIC DNA]</scope>
    <source>
        <strain evidence="2 3">NRL30031/H210</strain>
    </source>
</reference>
<name>C0EP71_NEIFL</name>